<dbReference type="PANTHER" id="PTHR37992">
    <property type="entry name" value="EXPRESSED PROTEIN"/>
    <property type="match status" value="1"/>
</dbReference>
<keyword evidence="1" id="KW-1133">Transmembrane helix</keyword>
<organism evidence="2 3">
    <name type="scientific">Coccidioides immitis H538.4</name>
    <dbReference type="NCBI Taxonomy" id="396776"/>
    <lineage>
        <taxon>Eukaryota</taxon>
        <taxon>Fungi</taxon>
        <taxon>Dikarya</taxon>
        <taxon>Ascomycota</taxon>
        <taxon>Pezizomycotina</taxon>
        <taxon>Eurotiomycetes</taxon>
        <taxon>Eurotiomycetidae</taxon>
        <taxon>Onygenales</taxon>
        <taxon>Onygenaceae</taxon>
        <taxon>Coccidioides</taxon>
    </lineage>
</organism>
<feature type="transmembrane region" description="Helical" evidence="1">
    <location>
        <begin position="66"/>
        <end position="85"/>
    </location>
</feature>
<keyword evidence="1" id="KW-0472">Membrane</keyword>
<dbReference type="EMBL" id="DS017035">
    <property type="protein sequence ID" value="KMU91390.1"/>
    <property type="molecule type" value="Genomic_DNA"/>
</dbReference>
<dbReference type="AlphaFoldDB" id="A0A0J8S1X9"/>
<evidence type="ECO:0000313" key="2">
    <source>
        <dbReference type="EMBL" id="KMU91390.1"/>
    </source>
</evidence>
<protein>
    <submittedName>
        <fullName evidence="2">Uncharacterized protein</fullName>
    </submittedName>
</protein>
<dbReference type="VEuPathDB" id="FungiDB:CIHG_09135"/>
<dbReference type="InterPro" id="IPR013920">
    <property type="entry name" value="DUF1774_fun"/>
</dbReference>
<reference evidence="3" key="1">
    <citation type="journal article" date="2010" name="Genome Res.">
        <title>Population genomic sequencing of Coccidioides fungi reveals recent hybridization and transposon control.</title>
        <authorList>
            <person name="Neafsey D.E."/>
            <person name="Barker B.M."/>
            <person name="Sharpton T.J."/>
            <person name="Stajich J.E."/>
            <person name="Park D.J."/>
            <person name="Whiston E."/>
            <person name="Hung C.-Y."/>
            <person name="McMahan C."/>
            <person name="White J."/>
            <person name="Sykes S."/>
            <person name="Heiman D."/>
            <person name="Young S."/>
            <person name="Zeng Q."/>
            <person name="Abouelleil A."/>
            <person name="Aftuck L."/>
            <person name="Bessette D."/>
            <person name="Brown A."/>
            <person name="FitzGerald M."/>
            <person name="Lui A."/>
            <person name="Macdonald J.P."/>
            <person name="Priest M."/>
            <person name="Orbach M.J."/>
            <person name="Galgiani J.N."/>
            <person name="Kirkland T.N."/>
            <person name="Cole G.T."/>
            <person name="Birren B.W."/>
            <person name="Henn M.R."/>
            <person name="Taylor J.W."/>
            <person name="Rounsley S.D."/>
        </authorList>
    </citation>
    <scope>NUCLEOTIDE SEQUENCE [LARGE SCALE GENOMIC DNA]</scope>
    <source>
        <strain evidence="3">H538.4</strain>
    </source>
</reference>
<dbReference type="Pfam" id="PF08611">
    <property type="entry name" value="DUF1774"/>
    <property type="match status" value="1"/>
</dbReference>
<proteinExistence type="predicted"/>
<sequence length="115" mass="13049">MERLPWAVTASPKRIVAQCVHLGHVPLWTGPTLHAGMIVRSATHSVFLTLSLALKQFSLKIISLQWIFAFIIFGIFLVSSLYSSSTRYYKRDFFLRSLVEPEAGDREREPLLSNA</sequence>
<dbReference type="Proteomes" id="UP000054563">
    <property type="component" value="Unassembled WGS sequence"/>
</dbReference>
<evidence type="ECO:0000313" key="3">
    <source>
        <dbReference type="Proteomes" id="UP000054563"/>
    </source>
</evidence>
<accession>A0A0J8S1X9</accession>
<dbReference type="PANTHER" id="PTHR37992:SF1">
    <property type="entry name" value="DUF1774-DOMAIN-CONTAINING PROTEIN"/>
    <property type="match status" value="1"/>
</dbReference>
<evidence type="ECO:0000256" key="1">
    <source>
        <dbReference type="SAM" id="Phobius"/>
    </source>
</evidence>
<keyword evidence="1" id="KW-0812">Transmembrane</keyword>
<gene>
    <name evidence="2" type="ORF">CIHG_09135</name>
</gene>
<name>A0A0J8S1X9_COCIT</name>